<dbReference type="SUPFAM" id="SSF109604">
    <property type="entry name" value="HD-domain/PDEase-like"/>
    <property type="match status" value="1"/>
</dbReference>
<dbReference type="GO" id="GO:0004521">
    <property type="term" value="F:RNA endonuclease activity"/>
    <property type="evidence" value="ECO:0007669"/>
    <property type="project" value="UniProtKB-UniRule"/>
</dbReference>
<comment type="caution">
    <text evidence="11">The sequence shown here is derived from an EMBL/GenBank/DDBJ whole genome shotgun (WGS) entry which is preliminary data.</text>
</comment>
<dbReference type="Pfam" id="PF00013">
    <property type="entry name" value="KH_1"/>
    <property type="match status" value="1"/>
</dbReference>
<keyword evidence="5 8" id="KW-0694">RNA-binding</keyword>
<comment type="function">
    <text evidence="8">Endoribonuclease that initiates mRNA decay.</text>
</comment>
<dbReference type="Gene3D" id="1.10.3210.10">
    <property type="entry name" value="Hypothetical protein af1432"/>
    <property type="match status" value="1"/>
</dbReference>
<dbReference type="SUPFAM" id="SSF54791">
    <property type="entry name" value="Eukaryotic type KH-domain (KH-domain type I)"/>
    <property type="match status" value="1"/>
</dbReference>
<dbReference type="InterPro" id="IPR006674">
    <property type="entry name" value="HD_domain"/>
</dbReference>
<keyword evidence="6" id="KW-1133">Transmembrane helix</keyword>
<keyword evidence="2 8" id="KW-0540">Nuclease</keyword>
<dbReference type="PATRIC" id="fig|216463.3.peg.1939"/>
<dbReference type="GO" id="GO:0016787">
    <property type="term" value="F:hydrolase activity"/>
    <property type="evidence" value="ECO:0007669"/>
    <property type="project" value="UniProtKB-KW"/>
</dbReference>
<dbReference type="Proteomes" id="UP000033491">
    <property type="component" value="Unassembled WGS sequence"/>
</dbReference>
<dbReference type="AlphaFoldDB" id="A0A0F3RVX4"/>
<evidence type="ECO:0000256" key="7">
    <source>
        <dbReference type="ARBA" id="ARBA00023136"/>
    </source>
</evidence>
<dbReference type="GO" id="GO:0003723">
    <property type="term" value="F:RNA binding"/>
    <property type="evidence" value="ECO:0007669"/>
    <property type="project" value="UniProtKB-UniRule"/>
</dbReference>
<gene>
    <name evidence="8" type="primary">rny</name>
    <name evidence="11" type="ORF">VC81_00790</name>
</gene>
<comment type="similarity">
    <text evidence="8">Belongs to the RNase Y family.</text>
</comment>
<evidence type="ECO:0000256" key="3">
    <source>
        <dbReference type="ARBA" id="ARBA00022759"/>
    </source>
</evidence>
<reference evidence="11 12" key="1">
    <citation type="submission" date="2015-03" db="EMBL/GenBank/DDBJ databases">
        <authorList>
            <person name="Zheng J."/>
            <person name="Ganezle M."/>
        </authorList>
    </citation>
    <scope>NUCLEOTIDE SEQUENCE [LARGE SCALE GENOMIC DNA]</scope>
    <source>
        <strain evidence="11 12">LP38</strain>
    </source>
</reference>
<dbReference type="InterPro" id="IPR022711">
    <property type="entry name" value="RNase_Y_N"/>
</dbReference>
<dbReference type="PANTHER" id="PTHR35795:SF1">
    <property type="entry name" value="BIS(5'-NUCLEOSYL)-TETRAPHOSPHATASE, SYMMETRICAL"/>
    <property type="match status" value="1"/>
</dbReference>
<organism evidence="11 12">
    <name type="scientific">Levilactobacillus spicheri</name>
    <dbReference type="NCBI Taxonomy" id="216463"/>
    <lineage>
        <taxon>Bacteria</taxon>
        <taxon>Bacillati</taxon>
        <taxon>Bacillota</taxon>
        <taxon>Bacilli</taxon>
        <taxon>Lactobacillales</taxon>
        <taxon>Lactobacillaceae</taxon>
        <taxon>Levilactobacillus</taxon>
    </lineage>
</organism>
<evidence type="ECO:0000259" key="10">
    <source>
        <dbReference type="PROSITE" id="PS51831"/>
    </source>
</evidence>
<proteinExistence type="inferred from homology"/>
<dbReference type="EC" id="3.1.-.-" evidence="8 9"/>
<keyword evidence="7" id="KW-0472">Membrane</keyword>
<sequence>MILLVTGLIIGLLVIGLILGYLVRRHRHIQELMTVQAQARQIIEDATAQTKQKIATLQAKSRRETLAYQQSVKDELTEQKSDIAVREQRRQQREQLLNQMAVRLDDQTSLLDERSQTNHQQRQKIHDLRDQATALRDKRVTTLAEQAAMSTKEAEEVVLQDTDLALKRDRDIEVKALNDDAEANAEKWAKDVVLAATESGPQDLPKEHLEHTVTVPNGEVRSKIIGRDGQHIRLLETLTGTDLIFVPDDNTTLFISTHDPIRREVARTALTNLIASRRISANQIETQVENAQRDVNHSLWEVGEQAVSRLHVGWMHPDLMKLIGRLKYRTSYGQNVLQHSIEVSQLAGAMAARLGYDARLARRAGLLHDLGKSIDHEVEGTHVEIGTEFAEKYGEDPIVINAIAAHHGDVEKTSPISALVAAADAISGARQGARSESVEDYINRLRSLEKIANDRDGVTESYAIQAGRELRIIVNPQTLDDHAAANLTQEVAQQVEKELTYPGKIRITTIRKLTAVEYVGDEKKKKKKKKKAANAAS</sequence>
<dbReference type="InterPro" id="IPR051094">
    <property type="entry name" value="Diverse_Catalytic_Enzymes"/>
</dbReference>
<dbReference type="SMART" id="SM00471">
    <property type="entry name" value="HDc"/>
    <property type="match status" value="1"/>
</dbReference>
<dbReference type="Pfam" id="PF01966">
    <property type="entry name" value="HD"/>
    <property type="match status" value="1"/>
</dbReference>
<dbReference type="EMBL" id="JZCR01000003">
    <property type="protein sequence ID" value="KJW13754.1"/>
    <property type="molecule type" value="Genomic_DNA"/>
</dbReference>
<dbReference type="CDD" id="cd00077">
    <property type="entry name" value="HDc"/>
    <property type="match status" value="1"/>
</dbReference>
<dbReference type="InterPro" id="IPR004087">
    <property type="entry name" value="KH_dom"/>
</dbReference>
<dbReference type="InterPro" id="IPR006675">
    <property type="entry name" value="HDIG_dom"/>
</dbReference>
<keyword evidence="1" id="KW-0812">Transmembrane</keyword>
<evidence type="ECO:0000256" key="9">
    <source>
        <dbReference type="NCBIfam" id="TIGR03319"/>
    </source>
</evidence>
<dbReference type="GO" id="GO:0005886">
    <property type="term" value="C:plasma membrane"/>
    <property type="evidence" value="ECO:0007669"/>
    <property type="project" value="UniProtKB-UniRule"/>
</dbReference>
<dbReference type="InterPro" id="IPR004088">
    <property type="entry name" value="KH_dom_type_1"/>
</dbReference>
<evidence type="ECO:0000256" key="5">
    <source>
        <dbReference type="ARBA" id="ARBA00022884"/>
    </source>
</evidence>
<keyword evidence="4 8" id="KW-0378">Hydrolase</keyword>
<dbReference type="PROSITE" id="PS50084">
    <property type="entry name" value="KH_TYPE_1"/>
    <property type="match status" value="1"/>
</dbReference>
<dbReference type="InterPro" id="IPR003607">
    <property type="entry name" value="HD/PDEase_dom"/>
</dbReference>
<evidence type="ECO:0000313" key="12">
    <source>
        <dbReference type="Proteomes" id="UP000033491"/>
    </source>
</evidence>
<dbReference type="InterPro" id="IPR036612">
    <property type="entry name" value="KH_dom_type_1_sf"/>
</dbReference>
<dbReference type="GO" id="GO:0006402">
    <property type="term" value="P:mRNA catabolic process"/>
    <property type="evidence" value="ECO:0007669"/>
    <property type="project" value="UniProtKB-UniRule"/>
</dbReference>
<dbReference type="STRING" id="216463.VC81_00790"/>
<dbReference type="CDD" id="cd22431">
    <property type="entry name" value="KH-I_RNaseY"/>
    <property type="match status" value="1"/>
</dbReference>
<evidence type="ECO:0000256" key="6">
    <source>
        <dbReference type="ARBA" id="ARBA00022989"/>
    </source>
</evidence>
<evidence type="ECO:0000313" key="11">
    <source>
        <dbReference type="EMBL" id="KJW13754.1"/>
    </source>
</evidence>
<protein>
    <recommendedName>
        <fullName evidence="8 9">Ribonuclease Y</fullName>
        <shortName evidence="8">RNase Y</shortName>
        <ecNumber evidence="8 9">3.1.-.-</ecNumber>
    </recommendedName>
</protein>
<keyword evidence="3 8" id="KW-0255">Endonuclease</keyword>
<dbReference type="SMART" id="SM00322">
    <property type="entry name" value="KH"/>
    <property type="match status" value="1"/>
</dbReference>
<dbReference type="Pfam" id="PF12072">
    <property type="entry name" value="RNase_Y_N"/>
    <property type="match status" value="1"/>
</dbReference>
<dbReference type="HAMAP" id="MF_00335">
    <property type="entry name" value="RNase_Y"/>
    <property type="match status" value="1"/>
</dbReference>
<evidence type="ECO:0000256" key="2">
    <source>
        <dbReference type="ARBA" id="ARBA00022722"/>
    </source>
</evidence>
<evidence type="ECO:0000256" key="4">
    <source>
        <dbReference type="ARBA" id="ARBA00022801"/>
    </source>
</evidence>
<dbReference type="PANTHER" id="PTHR35795">
    <property type="entry name" value="SLR1885 PROTEIN"/>
    <property type="match status" value="1"/>
</dbReference>
<dbReference type="NCBIfam" id="TIGR03319">
    <property type="entry name" value="RNase_Y"/>
    <property type="match status" value="1"/>
</dbReference>
<dbReference type="PROSITE" id="PS51831">
    <property type="entry name" value="HD"/>
    <property type="match status" value="1"/>
</dbReference>
<dbReference type="InterPro" id="IPR017705">
    <property type="entry name" value="Ribonuclease_Y"/>
</dbReference>
<evidence type="ECO:0000256" key="8">
    <source>
        <dbReference type="HAMAP-Rule" id="MF_00335"/>
    </source>
</evidence>
<accession>A0A0F3RVX4</accession>
<dbReference type="NCBIfam" id="TIGR00277">
    <property type="entry name" value="HDIG"/>
    <property type="match status" value="1"/>
</dbReference>
<feature type="domain" description="HD" evidence="10">
    <location>
        <begin position="336"/>
        <end position="429"/>
    </location>
</feature>
<name>A0A0F3RVX4_9LACO</name>
<evidence type="ECO:0000256" key="1">
    <source>
        <dbReference type="ARBA" id="ARBA00022692"/>
    </source>
</evidence>